<feature type="transmembrane region" description="Helical" evidence="10">
    <location>
        <begin position="218"/>
        <end position="237"/>
    </location>
</feature>
<evidence type="ECO:0000313" key="13">
    <source>
        <dbReference type="Proteomes" id="UP000198287"/>
    </source>
</evidence>
<feature type="transmembrane region" description="Helical" evidence="10">
    <location>
        <begin position="327"/>
        <end position="348"/>
    </location>
</feature>
<feature type="transmembrane region" description="Helical" evidence="10">
    <location>
        <begin position="191"/>
        <end position="212"/>
    </location>
</feature>
<organism evidence="12 13">
    <name type="scientific">Folsomia candida</name>
    <name type="common">Springtail</name>
    <dbReference type="NCBI Taxonomy" id="158441"/>
    <lineage>
        <taxon>Eukaryota</taxon>
        <taxon>Metazoa</taxon>
        <taxon>Ecdysozoa</taxon>
        <taxon>Arthropoda</taxon>
        <taxon>Hexapoda</taxon>
        <taxon>Collembola</taxon>
        <taxon>Entomobryomorpha</taxon>
        <taxon>Isotomoidea</taxon>
        <taxon>Isotomidae</taxon>
        <taxon>Proisotominae</taxon>
        <taxon>Folsomia</taxon>
    </lineage>
</organism>
<evidence type="ECO:0000256" key="3">
    <source>
        <dbReference type="ARBA" id="ARBA00010790"/>
    </source>
</evidence>
<dbReference type="Proteomes" id="UP000198287">
    <property type="component" value="Unassembled WGS sequence"/>
</dbReference>
<feature type="transmembrane region" description="Helical" evidence="10">
    <location>
        <begin position="354"/>
        <end position="371"/>
    </location>
</feature>
<dbReference type="InterPro" id="IPR005828">
    <property type="entry name" value="MFS_sugar_transport-like"/>
</dbReference>
<evidence type="ECO:0000256" key="5">
    <source>
        <dbReference type="ARBA" id="ARBA00022692"/>
    </source>
</evidence>
<evidence type="ECO:0000256" key="6">
    <source>
        <dbReference type="ARBA" id="ARBA00022827"/>
    </source>
</evidence>
<dbReference type="SUPFAM" id="SSF54373">
    <property type="entry name" value="FAD-linked reductases, C-terminal domain"/>
    <property type="match status" value="1"/>
</dbReference>
<name>A0A226E296_FOLCA</name>
<keyword evidence="13" id="KW-1185">Reference proteome</keyword>
<evidence type="ECO:0000256" key="7">
    <source>
        <dbReference type="ARBA" id="ARBA00022989"/>
    </source>
</evidence>
<comment type="similarity">
    <text evidence="3">Belongs to the GMC oxidoreductase family.</text>
</comment>
<dbReference type="Pfam" id="PF00732">
    <property type="entry name" value="GMC_oxred_N"/>
    <property type="match status" value="1"/>
</dbReference>
<proteinExistence type="inferred from homology"/>
<accession>A0A226E296</accession>
<feature type="transmembrane region" description="Helical" evidence="10">
    <location>
        <begin position="475"/>
        <end position="496"/>
    </location>
</feature>
<evidence type="ECO:0000256" key="10">
    <source>
        <dbReference type="SAM" id="Phobius"/>
    </source>
</evidence>
<evidence type="ECO:0000256" key="8">
    <source>
        <dbReference type="ARBA" id="ARBA00023136"/>
    </source>
</evidence>
<dbReference type="GO" id="GO:0016614">
    <property type="term" value="F:oxidoreductase activity, acting on CH-OH group of donors"/>
    <property type="evidence" value="ECO:0007669"/>
    <property type="project" value="InterPro"/>
</dbReference>
<dbReference type="InterPro" id="IPR020846">
    <property type="entry name" value="MFS_dom"/>
</dbReference>
<evidence type="ECO:0000256" key="9">
    <source>
        <dbReference type="SAM" id="MobiDB-lite"/>
    </source>
</evidence>
<dbReference type="InterPro" id="IPR012132">
    <property type="entry name" value="GMC_OxRdtase"/>
</dbReference>
<dbReference type="PROSITE" id="PS00624">
    <property type="entry name" value="GMC_OXRED_2"/>
    <property type="match status" value="1"/>
</dbReference>
<keyword evidence="4" id="KW-0285">Flavoprotein</keyword>
<keyword evidence="8 10" id="KW-0472">Membrane</keyword>
<dbReference type="PROSITE" id="PS50850">
    <property type="entry name" value="MFS"/>
    <property type="match status" value="1"/>
</dbReference>
<evidence type="ECO:0000313" key="12">
    <source>
        <dbReference type="EMBL" id="OXA51549.1"/>
    </source>
</evidence>
<dbReference type="OrthoDB" id="2261376at2759"/>
<dbReference type="GO" id="GO:0050660">
    <property type="term" value="F:flavin adenine dinucleotide binding"/>
    <property type="evidence" value="ECO:0007669"/>
    <property type="project" value="InterPro"/>
</dbReference>
<dbReference type="Gene3D" id="1.20.1250.20">
    <property type="entry name" value="MFS general substrate transporter like domains"/>
    <property type="match status" value="2"/>
</dbReference>
<dbReference type="InterPro" id="IPR000172">
    <property type="entry name" value="GMC_OxRdtase_N"/>
</dbReference>
<dbReference type="InterPro" id="IPR005829">
    <property type="entry name" value="Sugar_transporter_CS"/>
</dbReference>
<evidence type="ECO:0000259" key="11">
    <source>
        <dbReference type="PROSITE" id="PS50850"/>
    </source>
</evidence>
<feature type="region of interest" description="Disordered" evidence="9">
    <location>
        <begin position="1074"/>
        <end position="1112"/>
    </location>
</feature>
<dbReference type="InterPro" id="IPR036188">
    <property type="entry name" value="FAD/NAD-bd_sf"/>
</dbReference>
<dbReference type="SUPFAM" id="SSF103473">
    <property type="entry name" value="MFS general substrate transporter"/>
    <property type="match status" value="1"/>
</dbReference>
<protein>
    <submittedName>
        <fullName evidence="12">Glucose dehydrogenase [FAD, quinone]</fullName>
    </submittedName>
</protein>
<feature type="domain" description="Major facilitator superfamily (MFS) profile" evidence="11">
    <location>
        <begin position="32"/>
        <end position="443"/>
    </location>
</feature>
<dbReference type="InterPro" id="IPR036259">
    <property type="entry name" value="MFS_trans_sf"/>
</dbReference>
<keyword evidence="5 10" id="KW-0812">Transmembrane</keyword>
<feature type="transmembrane region" description="Helical" evidence="10">
    <location>
        <begin position="102"/>
        <end position="121"/>
    </location>
</feature>
<dbReference type="Pfam" id="PF05199">
    <property type="entry name" value="GMC_oxred_C"/>
    <property type="match status" value="1"/>
</dbReference>
<evidence type="ECO:0000256" key="2">
    <source>
        <dbReference type="ARBA" id="ARBA00004141"/>
    </source>
</evidence>
<gene>
    <name evidence="12" type="ORF">Fcan01_13196</name>
</gene>
<dbReference type="PANTHER" id="PTHR11552">
    <property type="entry name" value="GLUCOSE-METHANOL-CHOLINE GMC OXIDOREDUCTASE"/>
    <property type="match status" value="1"/>
</dbReference>
<feature type="transmembrane region" description="Helical" evidence="10">
    <location>
        <begin position="392"/>
        <end position="413"/>
    </location>
</feature>
<dbReference type="SUPFAM" id="SSF51905">
    <property type="entry name" value="FAD/NAD(P)-binding domain"/>
    <property type="match status" value="1"/>
</dbReference>
<feature type="transmembrane region" description="Helical" evidence="10">
    <location>
        <begin position="419"/>
        <end position="438"/>
    </location>
</feature>
<comment type="caution">
    <text evidence="12">The sequence shown here is derived from an EMBL/GenBank/DDBJ whole genome shotgun (WGS) entry which is preliminary data.</text>
</comment>
<dbReference type="Gene3D" id="3.30.560.10">
    <property type="entry name" value="Glucose Oxidase, domain 3"/>
    <property type="match status" value="1"/>
</dbReference>
<dbReference type="GO" id="GO:0016020">
    <property type="term" value="C:membrane"/>
    <property type="evidence" value="ECO:0007669"/>
    <property type="project" value="UniProtKB-SubCell"/>
</dbReference>
<evidence type="ECO:0000256" key="1">
    <source>
        <dbReference type="ARBA" id="ARBA00001974"/>
    </source>
</evidence>
<feature type="transmembrane region" description="Helical" evidence="10">
    <location>
        <begin position="133"/>
        <end position="151"/>
    </location>
</feature>
<sequence>MAKSFTVTSTLNEIKNVDDIFEMVGGFGKFQVFILILLLSLEVPAAFLVFSPVFTGGTPTEWQCGNETILKSDPEFCSYNCSLTSHHSTIVSEWNLICDLGWVSDFITTLQMLGMFFGNVLTGQCADWYGRRWTLLGNVCVLSFGTIMSAVSTNVFMYAVARLICGIGFSGYIFLSMTYAMEFMTPDWRSICSSVGPFGEGIMLLGVLGYYFQDSWRTLLLVSAIPYSLIFIIFPLLPESPRWLLRTKKVEEAHKVFSYIARINQTSPVTIETLYKVADLDGNSGDQNVKKISYVQFFKNKDTRFTTLCLMAIWSAWAVMCSRKKSLAGFMTGAAVFLCALAILQLFLDLSQEPTIVLALCLTGKLFAAAARASARTLTGESFPTSIRNMGFGMVGVSASLVGLVAPQLAYLGSRWPSVPLFAFAACSLLGASISFLLKETKGQPMIEEINKPGRKLSIISIVAANLRRLSTGGAWFTSTVIPLLVLFLAASSYYVDFIKSTSSDYFRNDNGVDLFDFIVVGGGSAGAIVANRLSAKYSVLLLEAGGDPHPFSYFPTTSLVTLNLPIIDWGYKTVPQKHACFALRNKVCNWPRGKALGGSSVQNIMLYLRGNPEDFNQWAEMTGDDSWSYENVIPFFKKLEDYHGYETPESAKYHGKGGPMHIEKLRFAPGLEHWLEAGKELGYDQIDANGYQRVGFGGMDVTMKNGRRFSTYSGYIKPILDRRNLKIYRYAEVTKIHLDHTNTATGVTYMRHGVTREAKVSKEVILSAGSINSPKLLMLSGIGPRDHLTEIGIETLVDLPVGKNLQDHIFSVVGPFLLNKQESFVLDRDTNLKTFSDFLFNGSGPIVSVSGVSGLGLFSSSISENNYPDIYINPVGVGVHASLGKEMDQVFGFSSNTMEKYYAPHIGKDAYFASVNLGKTKSVGEIKLQSSNPLVYPHIDPKYLSHPDDVRVMVEGVKAALNIYENTTTYKKLGAKLAPNKFPLCEAFEFRSDEYWECFVRSYTLTVYHPCGTCSMGMEGKSSSVVNSQLRVVNTTNLRVIDASVIPHITNGNLNAPTMMIGEKGAEMVLSYWESRGESSGGGESQPSSSLDDDVSDSTVEKPVYSVDPRK</sequence>
<keyword evidence="7 10" id="KW-1133">Transmembrane helix</keyword>
<comment type="subcellular location">
    <subcellularLocation>
        <location evidence="2">Membrane</location>
        <topology evidence="2">Multi-pass membrane protein</topology>
    </subcellularLocation>
</comment>
<dbReference type="InterPro" id="IPR007867">
    <property type="entry name" value="GMC_OxRtase_C"/>
</dbReference>
<dbReference type="PROSITE" id="PS00216">
    <property type="entry name" value="SUGAR_TRANSPORT_1"/>
    <property type="match status" value="1"/>
</dbReference>
<keyword evidence="6" id="KW-0274">FAD</keyword>
<evidence type="ECO:0000256" key="4">
    <source>
        <dbReference type="ARBA" id="ARBA00022630"/>
    </source>
</evidence>
<dbReference type="Gene3D" id="3.50.50.60">
    <property type="entry name" value="FAD/NAD(P)-binding domain"/>
    <property type="match status" value="1"/>
</dbReference>
<dbReference type="GO" id="GO:0022857">
    <property type="term" value="F:transmembrane transporter activity"/>
    <property type="evidence" value="ECO:0007669"/>
    <property type="project" value="InterPro"/>
</dbReference>
<reference evidence="12 13" key="1">
    <citation type="submission" date="2015-12" db="EMBL/GenBank/DDBJ databases">
        <title>The genome of Folsomia candida.</title>
        <authorList>
            <person name="Faddeeva A."/>
            <person name="Derks M.F."/>
            <person name="Anvar Y."/>
            <person name="Smit S."/>
            <person name="Van Straalen N."/>
            <person name="Roelofs D."/>
        </authorList>
    </citation>
    <scope>NUCLEOTIDE SEQUENCE [LARGE SCALE GENOMIC DNA]</scope>
    <source>
        <strain evidence="12 13">VU population</strain>
        <tissue evidence="12">Whole body</tissue>
    </source>
</reference>
<dbReference type="EMBL" id="LNIX01000007">
    <property type="protein sequence ID" value="OXA51549.1"/>
    <property type="molecule type" value="Genomic_DNA"/>
</dbReference>
<feature type="transmembrane region" description="Helical" evidence="10">
    <location>
        <begin position="32"/>
        <end position="54"/>
    </location>
</feature>
<dbReference type="AlphaFoldDB" id="A0A226E296"/>
<dbReference type="Pfam" id="PF00083">
    <property type="entry name" value="Sugar_tr"/>
    <property type="match status" value="1"/>
</dbReference>
<feature type="transmembrane region" description="Helical" evidence="10">
    <location>
        <begin position="157"/>
        <end position="179"/>
    </location>
</feature>
<dbReference type="PANTHER" id="PTHR11552:SF147">
    <property type="entry name" value="CHOLINE DEHYDROGENASE, MITOCHONDRIAL"/>
    <property type="match status" value="1"/>
</dbReference>
<comment type="cofactor">
    <cofactor evidence="1">
        <name>FAD</name>
        <dbReference type="ChEBI" id="CHEBI:57692"/>
    </cofactor>
</comment>